<dbReference type="AlphaFoldDB" id="A0A370DF11"/>
<dbReference type="GO" id="GO:0005886">
    <property type="term" value="C:plasma membrane"/>
    <property type="evidence" value="ECO:0007669"/>
    <property type="project" value="TreeGrafter"/>
</dbReference>
<dbReference type="GO" id="GO:1902201">
    <property type="term" value="P:negative regulation of bacterial-type flagellum-dependent cell motility"/>
    <property type="evidence" value="ECO:0007669"/>
    <property type="project" value="TreeGrafter"/>
</dbReference>
<dbReference type="InterPro" id="IPR000160">
    <property type="entry name" value="GGDEF_dom"/>
</dbReference>
<dbReference type="InterPro" id="IPR043128">
    <property type="entry name" value="Rev_trsase/Diguanyl_cyclase"/>
</dbReference>
<comment type="cofactor">
    <cofactor evidence="1">
        <name>Mg(2+)</name>
        <dbReference type="ChEBI" id="CHEBI:18420"/>
    </cofactor>
</comment>
<feature type="transmembrane region" description="Helical" evidence="4">
    <location>
        <begin position="72"/>
        <end position="93"/>
    </location>
</feature>
<evidence type="ECO:0000256" key="4">
    <source>
        <dbReference type="SAM" id="Phobius"/>
    </source>
</evidence>
<feature type="transmembrane region" description="Helical" evidence="4">
    <location>
        <begin position="48"/>
        <end position="65"/>
    </location>
</feature>
<keyword evidence="4" id="KW-0812">Transmembrane</keyword>
<feature type="transmembrane region" description="Helical" evidence="4">
    <location>
        <begin position="204"/>
        <end position="226"/>
    </location>
</feature>
<feature type="transmembrane region" description="Helical" evidence="4">
    <location>
        <begin position="137"/>
        <end position="156"/>
    </location>
</feature>
<comment type="catalytic activity">
    <reaction evidence="3">
        <text>2 GTP = 3',3'-c-di-GMP + 2 diphosphate</text>
        <dbReference type="Rhea" id="RHEA:24898"/>
        <dbReference type="ChEBI" id="CHEBI:33019"/>
        <dbReference type="ChEBI" id="CHEBI:37565"/>
        <dbReference type="ChEBI" id="CHEBI:58805"/>
        <dbReference type="EC" id="2.7.7.65"/>
    </reaction>
</comment>
<feature type="domain" description="GGDEF" evidence="5">
    <location>
        <begin position="313"/>
        <end position="447"/>
    </location>
</feature>
<comment type="caution">
    <text evidence="6">The sequence shown here is derived from an EMBL/GenBank/DDBJ whole genome shotgun (WGS) entry which is preliminary data.</text>
</comment>
<dbReference type="GO" id="GO:0052621">
    <property type="term" value="F:diguanylate cyclase activity"/>
    <property type="evidence" value="ECO:0007669"/>
    <property type="project" value="UniProtKB-EC"/>
</dbReference>
<dbReference type="SUPFAM" id="SSF55073">
    <property type="entry name" value="Nucleotide cyclase"/>
    <property type="match status" value="1"/>
</dbReference>
<feature type="transmembrane region" description="Helical" evidence="4">
    <location>
        <begin position="21"/>
        <end position="42"/>
    </location>
</feature>
<dbReference type="InterPro" id="IPR033425">
    <property type="entry name" value="MASE3"/>
</dbReference>
<dbReference type="GO" id="GO:0043709">
    <property type="term" value="P:cell adhesion involved in single-species biofilm formation"/>
    <property type="evidence" value="ECO:0007669"/>
    <property type="project" value="TreeGrafter"/>
</dbReference>
<evidence type="ECO:0000313" key="7">
    <source>
        <dbReference type="Proteomes" id="UP000255508"/>
    </source>
</evidence>
<evidence type="ECO:0000313" key="6">
    <source>
        <dbReference type="EMBL" id="RDH83498.1"/>
    </source>
</evidence>
<dbReference type="CDD" id="cd01949">
    <property type="entry name" value="GGDEF"/>
    <property type="match status" value="1"/>
</dbReference>
<proteinExistence type="predicted"/>
<evidence type="ECO:0000259" key="5">
    <source>
        <dbReference type="PROSITE" id="PS50887"/>
    </source>
</evidence>
<dbReference type="Pfam" id="PF17159">
    <property type="entry name" value="MASE3"/>
    <property type="match status" value="1"/>
</dbReference>
<organism evidence="6 7">
    <name type="scientific">endosymbiont of Lamellibrachia luymesi</name>
    <dbReference type="NCBI Taxonomy" id="2200907"/>
    <lineage>
        <taxon>Bacteria</taxon>
        <taxon>Pseudomonadati</taxon>
        <taxon>Pseudomonadota</taxon>
        <taxon>Gammaproteobacteria</taxon>
        <taxon>sulfur-oxidizing symbionts</taxon>
    </lineage>
</organism>
<dbReference type="NCBIfam" id="TIGR00254">
    <property type="entry name" value="GGDEF"/>
    <property type="match status" value="1"/>
</dbReference>
<accession>A0A370DF11</accession>
<dbReference type="PANTHER" id="PTHR45138">
    <property type="entry name" value="REGULATORY COMPONENTS OF SENSORY TRANSDUCTION SYSTEM"/>
    <property type="match status" value="1"/>
</dbReference>
<dbReference type="Proteomes" id="UP000255508">
    <property type="component" value="Unassembled WGS sequence"/>
</dbReference>
<keyword evidence="4" id="KW-1133">Transmembrane helix</keyword>
<dbReference type="Pfam" id="PF00990">
    <property type="entry name" value="GGDEF"/>
    <property type="match status" value="1"/>
</dbReference>
<sequence length="449" mass="50094">MTIPTSDAAPAGLPSSIKRSWILPISLAILLIAISFHNYLLFHTLVELFSAVVAVLATVVVWQTYPFSRNNYLMYLGCGYIWIAALAIAHTVVYKGMAIYPDAGPNYPTQFWIANRYLEAFLLLSAPFFINRSFNRYAAISLFGLVAVTLFILIVLGKFPDAYIEGQGLTPFKITSEYVANTLLLGAIVYLWKRRILIDPSILFLMTASIILTICAGFAYTFYVSVYGLSNLAGHIFALFSFWLIFEAIISTTLKEPVRVMSRNLINEIEEHKQAETDLKYLATHDSLTGLYNRKVMEQRITDEILRAARYNHVLSVFMLDIDHFKQTNDTYGHKAGDTALSKIASIVESSIRKTDYVARYGGEEFAVVLPETPLSEAEELAERLRSQIADHAIPLSGDREINITASIGVATFPENAKTWDELLEAADKAMYSAKENGRNCVQTANSAG</sequence>
<keyword evidence="4" id="KW-0472">Membrane</keyword>
<gene>
    <name evidence="6" type="ORF">DIZ79_17465</name>
</gene>
<dbReference type="FunFam" id="3.30.70.270:FF:000001">
    <property type="entry name" value="Diguanylate cyclase domain protein"/>
    <property type="match status" value="1"/>
</dbReference>
<dbReference type="EMBL" id="QFXD01000314">
    <property type="protein sequence ID" value="RDH83498.1"/>
    <property type="molecule type" value="Genomic_DNA"/>
</dbReference>
<protein>
    <recommendedName>
        <fullName evidence="2">diguanylate cyclase</fullName>
        <ecNumber evidence="2">2.7.7.65</ecNumber>
    </recommendedName>
</protein>
<dbReference type="PROSITE" id="PS50887">
    <property type="entry name" value="GGDEF"/>
    <property type="match status" value="1"/>
</dbReference>
<dbReference type="PANTHER" id="PTHR45138:SF9">
    <property type="entry name" value="DIGUANYLATE CYCLASE DGCM-RELATED"/>
    <property type="match status" value="1"/>
</dbReference>
<dbReference type="InterPro" id="IPR050469">
    <property type="entry name" value="Diguanylate_Cyclase"/>
</dbReference>
<feature type="transmembrane region" description="Helical" evidence="4">
    <location>
        <begin position="232"/>
        <end position="254"/>
    </location>
</feature>
<evidence type="ECO:0000256" key="1">
    <source>
        <dbReference type="ARBA" id="ARBA00001946"/>
    </source>
</evidence>
<dbReference type="InterPro" id="IPR029787">
    <property type="entry name" value="Nucleotide_cyclase"/>
</dbReference>
<dbReference type="Gene3D" id="3.30.70.270">
    <property type="match status" value="1"/>
</dbReference>
<evidence type="ECO:0000256" key="2">
    <source>
        <dbReference type="ARBA" id="ARBA00012528"/>
    </source>
</evidence>
<dbReference type="EC" id="2.7.7.65" evidence="2"/>
<reference evidence="6 7" key="1">
    <citation type="journal article" date="2018" name="ISME J.">
        <title>Endosymbiont genomes yield clues of tubeworm success.</title>
        <authorList>
            <person name="Li Y."/>
            <person name="Liles M.R."/>
            <person name="Halanych K.M."/>
        </authorList>
    </citation>
    <scope>NUCLEOTIDE SEQUENCE [LARGE SCALE GENOMIC DNA]</scope>
    <source>
        <strain evidence="6">A1422</strain>
    </source>
</reference>
<evidence type="ECO:0000256" key="3">
    <source>
        <dbReference type="ARBA" id="ARBA00034247"/>
    </source>
</evidence>
<feature type="transmembrane region" description="Helical" evidence="4">
    <location>
        <begin position="176"/>
        <end position="192"/>
    </location>
</feature>
<dbReference type="SMART" id="SM00267">
    <property type="entry name" value="GGDEF"/>
    <property type="match status" value="1"/>
</dbReference>
<name>A0A370DF11_9GAMM</name>